<sequence>EMSIREYSMARDSTRQLSPSFRVREFACKGSDVVLIDDELVVLLQCIREHFGKPVHITSGYRTAEHNAAVGGSKSSQHLLGRAADFWVEGVPVATVADYAEKLLPGRGGIGRYPKDAAHPSRKTGWVHIDTRTNKSRWKG</sequence>
<name>A0ABV1IKF9_9FIRM</name>
<dbReference type="SUPFAM" id="SSF55166">
    <property type="entry name" value="Hedgehog/DD-peptidase"/>
    <property type="match status" value="1"/>
</dbReference>
<dbReference type="InterPro" id="IPR010275">
    <property type="entry name" value="MepK"/>
</dbReference>
<evidence type="ECO:0000256" key="10">
    <source>
        <dbReference type="ARBA" id="ARBA00093448"/>
    </source>
</evidence>
<protein>
    <recommendedName>
        <fullName evidence="11">Murein endopeptidase K</fullName>
    </recommendedName>
</protein>
<evidence type="ECO:0000256" key="9">
    <source>
        <dbReference type="ARBA" id="ARBA00023316"/>
    </source>
</evidence>
<organism evidence="13 14">
    <name type="scientific">Faecalibacterium longum</name>
    <dbReference type="NCBI Taxonomy" id="1851428"/>
    <lineage>
        <taxon>Bacteria</taxon>
        <taxon>Bacillati</taxon>
        <taxon>Bacillota</taxon>
        <taxon>Clostridia</taxon>
        <taxon>Eubacteriales</taxon>
        <taxon>Oscillospiraceae</taxon>
        <taxon>Faecalibacterium</taxon>
    </lineage>
</organism>
<proteinExistence type="inferred from homology"/>
<feature type="domain" description="Peptidase M15A C-terminal" evidence="12">
    <location>
        <begin position="38"/>
        <end position="113"/>
    </location>
</feature>
<keyword evidence="3" id="KW-0645">Protease</keyword>
<keyword evidence="8" id="KW-0482">Metalloprotease</keyword>
<keyword evidence="5" id="KW-0732">Signal</keyword>
<evidence type="ECO:0000256" key="11">
    <source>
        <dbReference type="ARBA" id="ARBA00093666"/>
    </source>
</evidence>
<dbReference type="Gene3D" id="3.30.1380.10">
    <property type="match status" value="1"/>
</dbReference>
<comment type="caution">
    <text evidence="13">The sequence shown here is derived from an EMBL/GenBank/DDBJ whole genome shotgun (WGS) entry which is preliminary data.</text>
</comment>
<reference evidence="13 14" key="1">
    <citation type="submission" date="2024-04" db="EMBL/GenBank/DDBJ databases">
        <title>Human intestinal bacterial collection.</title>
        <authorList>
            <person name="Pauvert C."/>
            <person name="Hitch T.C.A."/>
            <person name="Clavel T."/>
        </authorList>
    </citation>
    <scope>NUCLEOTIDE SEQUENCE [LARGE SCALE GENOMIC DNA]</scope>
    <source>
        <strain evidence="13 14">CLA-AA-H236</strain>
    </source>
</reference>
<dbReference type="InterPro" id="IPR009045">
    <property type="entry name" value="Zn_M74/Hedgehog-like"/>
</dbReference>
<evidence type="ECO:0000313" key="13">
    <source>
        <dbReference type="EMBL" id="MEQ2687321.1"/>
    </source>
</evidence>
<evidence type="ECO:0000256" key="5">
    <source>
        <dbReference type="ARBA" id="ARBA00022729"/>
    </source>
</evidence>
<evidence type="ECO:0000256" key="4">
    <source>
        <dbReference type="ARBA" id="ARBA00022723"/>
    </source>
</evidence>
<keyword evidence="13" id="KW-0121">Carboxypeptidase</keyword>
<evidence type="ECO:0000256" key="2">
    <source>
        <dbReference type="ARBA" id="ARBA00004776"/>
    </source>
</evidence>
<evidence type="ECO:0000256" key="1">
    <source>
        <dbReference type="ARBA" id="ARBA00001947"/>
    </source>
</evidence>
<comment type="cofactor">
    <cofactor evidence="1">
        <name>Zn(2+)</name>
        <dbReference type="ChEBI" id="CHEBI:29105"/>
    </cofactor>
</comment>
<keyword evidence="4" id="KW-0479">Metal-binding</keyword>
<comment type="similarity">
    <text evidence="10">Belongs to the peptidase M15 family.</text>
</comment>
<feature type="non-terminal residue" evidence="13">
    <location>
        <position position="1"/>
    </location>
</feature>
<evidence type="ECO:0000256" key="3">
    <source>
        <dbReference type="ARBA" id="ARBA00022670"/>
    </source>
</evidence>
<evidence type="ECO:0000313" key="14">
    <source>
        <dbReference type="Proteomes" id="UP001439984"/>
    </source>
</evidence>
<evidence type="ECO:0000259" key="12">
    <source>
        <dbReference type="Pfam" id="PF08291"/>
    </source>
</evidence>
<dbReference type="InterPro" id="IPR013230">
    <property type="entry name" value="Peptidase_M15A_C"/>
</dbReference>
<keyword evidence="9" id="KW-0961">Cell wall biogenesis/degradation</keyword>
<keyword evidence="7" id="KW-0862">Zinc</keyword>
<keyword evidence="6" id="KW-0378">Hydrolase</keyword>
<dbReference type="PANTHER" id="PTHR37425:SF1">
    <property type="entry name" value="OUTER MEMBRANE PROTEIN"/>
    <property type="match status" value="1"/>
</dbReference>
<dbReference type="EMBL" id="JBBNIB010000094">
    <property type="protein sequence ID" value="MEQ2687321.1"/>
    <property type="molecule type" value="Genomic_DNA"/>
</dbReference>
<dbReference type="Pfam" id="PF08291">
    <property type="entry name" value="Peptidase_M15_3"/>
    <property type="match status" value="1"/>
</dbReference>
<evidence type="ECO:0000256" key="6">
    <source>
        <dbReference type="ARBA" id="ARBA00022801"/>
    </source>
</evidence>
<evidence type="ECO:0000256" key="8">
    <source>
        <dbReference type="ARBA" id="ARBA00023049"/>
    </source>
</evidence>
<comment type="pathway">
    <text evidence="2">Cell wall biogenesis; cell wall polysaccharide biosynthesis.</text>
</comment>
<accession>A0ABV1IKF9</accession>
<dbReference type="PANTHER" id="PTHR37425">
    <property type="match status" value="1"/>
</dbReference>
<evidence type="ECO:0000256" key="7">
    <source>
        <dbReference type="ARBA" id="ARBA00022833"/>
    </source>
</evidence>
<gene>
    <name evidence="13" type="ORF">AAAU72_03865</name>
</gene>
<dbReference type="GO" id="GO:0004180">
    <property type="term" value="F:carboxypeptidase activity"/>
    <property type="evidence" value="ECO:0007669"/>
    <property type="project" value="UniProtKB-KW"/>
</dbReference>
<keyword evidence="14" id="KW-1185">Reference proteome</keyword>
<dbReference type="Proteomes" id="UP001439984">
    <property type="component" value="Unassembled WGS sequence"/>
</dbReference>
<dbReference type="RefSeq" id="WP_349178814.1">
    <property type="nucleotide sequence ID" value="NZ_JBBNIB010000094.1"/>
</dbReference>